<sequence length="113" mass="12129">MEKFGITIFALFGALFLFCCSINSFASPVLKNNETITLSVPSMTCGSCPIIIKKALNKLNGVKHVAVDFRSQTAVVTYDKQKVTIKDLTKATKNAGYPSTVKNDPSPANVGAK</sequence>
<dbReference type="FunFam" id="3.30.70.100:FF:000001">
    <property type="entry name" value="ATPase copper transporting beta"/>
    <property type="match status" value="1"/>
</dbReference>
<dbReference type="SUPFAM" id="SSF55008">
    <property type="entry name" value="HMA, heavy metal-associated domain"/>
    <property type="match status" value="1"/>
</dbReference>
<keyword evidence="6 11" id="KW-0732">Signal</keyword>
<feature type="signal peptide" evidence="11">
    <location>
        <begin position="1"/>
        <end position="26"/>
    </location>
</feature>
<dbReference type="CDD" id="cd00371">
    <property type="entry name" value="HMA"/>
    <property type="match status" value="1"/>
</dbReference>
<evidence type="ECO:0000256" key="6">
    <source>
        <dbReference type="ARBA" id="ARBA00022729"/>
    </source>
</evidence>
<comment type="subcellular location">
    <subcellularLocation>
        <location evidence="1 10">Periplasm</location>
    </subcellularLocation>
</comment>
<dbReference type="InterPro" id="IPR001802">
    <property type="entry name" value="MerP/CopZ"/>
</dbReference>
<evidence type="ECO:0000256" key="3">
    <source>
        <dbReference type="ARBA" id="ARBA00011245"/>
    </source>
</evidence>
<evidence type="ECO:0000256" key="10">
    <source>
        <dbReference type="RuleBase" id="RU361212"/>
    </source>
</evidence>
<evidence type="ECO:0000313" key="14">
    <source>
        <dbReference type="Proteomes" id="UP000054877"/>
    </source>
</evidence>
<proteinExistence type="inferred from homology"/>
<dbReference type="STRING" id="452.Lspi_2040"/>
<dbReference type="OrthoDB" id="7205933at2"/>
<dbReference type="AlphaFoldDB" id="A0A0W0YZV7"/>
<dbReference type="InterPro" id="IPR011795">
    <property type="entry name" value="MerP"/>
</dbReference>
<dbReference type="PROSITE" id="PS01047">
    <property type="entry name" value="HMA_1"/>
    <property type="match status" value="1"/>
</dbReference>
<dbReference type="PRINTS" id="PR00946">
    <property type="entry name" value="HGSCAVENGER"/>
</dbReference>
<evidence type="ECO:0000256" key="4">
    <source>
        <dbReference type="ARBA" id="ARBA00022466"/>
    </source>
</evidence>
<name>A0A0W0YZV7_LEGSP</name>
<dbReference type="PROSITE" id="PS50846">
    <property type="entry name" value="HMA_2"/>
    <property type="match status" value="1"/>
</dbReference>
<evidence type="ECO:0000256" key="9">
    <source>
        <dbReference type="ARBA" id="ARBA00045344"/>
    </source>
</evidence>
<keyword evidence="7 10" id="KW-0574">Periplasm</keyword>
<comment type="function">
    <text evidence="9 10">Involved in mercury resistance. Acts as a mercury scavenger that specifically binds to a mercuric ion in the periplasm and probably passes it to the cytoplasmic mercuric reductase MerA via the mercuric transport protein MerT.</text>
</comment>
<keyword evidence="4 10" id="KW-0475">Mercuric resistance</keyword>
<protein>
    <recommendedName>
        <fullName evidence="10">Periplasmic mercury ion-binding protein</fullName>
    </recommendedName>
</protein>
<dbReference type="Proteomes" id="UP000054877">
    <property type="component" value="Unassembled WGS sequence"/>
</dbReference>
<dbReference type="GO" id="GO:0015097">
    <property type="term" value="F:mercury ion transmembrane transporter activity"/>
    <property type="evidence" value="ECO:0007669"/>
    <property type="project" value="UniProtKB-UniRule"/>
</dbReference>
<organism evidence="13 14">
    <name type="scientific">Legionella spiritensis</name>
    <dbReference type="NCBI Taxonomy" id="452"/>
    <lineage>
        <taxon>Bacteria</taxon>
        <taxon>Pseudomonadati</taxon>
        <taxon>Pseudomonadota</taxon>
        <taxon>Gammaproteobacteria</taxon>
        <taxon>Legionellales</taxon>
        <taxon>Legionellaceae</taxon>
        <taxon>Legionella</taxon>
    </lineage>
</organism>
<evidence type="ECO:0000256" key="5">
    <source>
        <dbReference type="ARBA" id="ARBA00022723"/>
    </source>
</evidence>
<dbReference type="NCBIfam" id="TIGR02052">
    <property type="entry name" value="MerP"/>
    <property type="match status" value="1"/>
</dbReference>
<dbReference type="PATRIC" id="fig|452.5.peg.2246"/>
<evidence type="ECO:0000256" key="11">
    <source>
        <dbReference type="SAM" id="SignalP"/>
    </source>
</evidence>
<evidence type="ECO:0000256" key="2">
    <source>
        <dbReference type="ARBA" id="ARBA00005938"/>
    </source>
</evidence>
<evidence type="ECO:0000256" key="8">
    <source>
        <dbReference type="ARBA" id="ARBA00022914"/>
    </source>
</evidence>
<reference evidence="13 14" key="1">
    <citation type="submission" date="2015-11" db="EMBL/GenBank/DDBJ databases">
        <title>Genomic analysis of 38 Legionella species identifies large and diverse effector repertoires.</title>
        <authorList>
            <person name="Burstein D."/>
            <person name="Amaro F."/>
            <person name="Zusman T."/>
            <person name="Lifshitz Z."/>
            <person name="Cohen O."/>
            <person name="Gilbert J.A."/>
            <person name="Pupko T."/>
            <person name="Shuman H.A."/>
            <person name="Segal G."/>
        </authorList>
    </citation>
    <scope>NUCLEOTIDE SEQUENCE [LARGE SCALE GENOMIC DNA]</scope>
    <source>
        <strain evidence="13 14">Mt.St.Helens-9</strain>
    </source>
</reference>
<keyword evidence="8 10" id="KW-0476">Mercury</keyword>
<comment type="subunit">
    <text evidence="3">Monomer.</text>
</comment>
<evidence type="ECO:0000256" key="7">
    <source>
        <dbReference type="ARBA" id="ARBA00022764"/>
    </source>
</evidence>
<evidence type="ECO:0000256" key="1">
    <source>
        <dbReference type="ARBA" id="ARBA00004418"/>
    </source>
</evidence>
<dbReference type="Pfam" id="PF00403">
    <property type="entry name" value="HMA"/>
    <property type="match status" value="1"/>
</dbReference>
<dbReference type="InterPro" id="IPR006121">
    <property type="entry name" value="HMA_dom"/>
</dbReference>
<keyword evidence="14" id="KW-1185">Reference proteome</keyword>
<dbReference type="InterPro" id="IPR036163">
    <property type="entry name" value="HMA_dom_sf"/>
</dbReference>
<dbReference type="InterPro" id="IPR017969">
    <property type="entry name" value="Heavy-metal-associated_CS"/>
</dbReference>
<dbReference type="EMBL" id="LNYX01000030">
    <property type="protein sequence ID" value="KTD62190.1"/>
    <property type="molecule type" value="Genomic_DNA"/>
</dbReference>
<gene>
    <name evidence="10 13" type="primary">merP</name>
    <name evidence="13" type="ORF">Lspi_2040</name>
</gene>
<evidence type="ECO:0000259" key="12">
    <source>
        <dbReference type="PROSITE" id="PS50846"/>
    </source>
</evidence>
<comment type="caution">
    <text evidence="13">The sequence shown here is derived from an EMBL/GenBank/DDBJ whole genome shotgun (WGS) entry which is preliminary data.</text>
</comment>
<accession>A0A0W0YZV7</accession>
<feature type="chain" id="PRO_5006918202" description="Periplasmic mercury ion-binding protein" evidence="11">
    <location>
        <begin position="27"/>
        <end position="113"/>
    </location>
</feature>
<dbReference type="GO" id="GO:0045340">
    <property type="term" value="F:mercury ion binding"/>
    <property type="evidence" value="ECO:0007669"/>
    <property type="project" value="UniProtKB-UniRule"/>
</dbReference>
<comment type="similarity">
    <text evidence="2">Belongs to the MerP family.</text>
</comment>
<dbReference type="Gene3D" id="3.30.70.100">
    <property type="match status" value="1"/>
</dbReference>
<dbReference type="GO" id="GO:0042597">
    <property type="term" value="C:periplasmic space"/>
    <property type="evidence" value="ECO:0007669"/>
    <property type="project" value="UniProtKB-SubCell"/>
</dbReference>
<dbReference type="RefSeq" id="WP_065238412.1">
    <property type="nucleotide sequence ID" value="NZ_CAAAII010000004.1"/>
</dbReference>
<keyword evidence="5 10" id="KW-0479">Metal-binding</keyword>
<evidence type="ECO:0000313" key="13">
    <source>
        <dbReference type="EMBL" id="KTD62190.1"/>
    </source>
</evidence>
<feature type="domain" description="HMA" evidence="12">
    <location>
        <begin position="34"/>
        <end position="100"/>
    </location>
</feature>